<comment type="caution">
    <text evidence="1">The sequence shown here is derived from an EMBL/GenBank/DDBJ whole genome shotgun (WGS) entry which is preliminary data.</text>
</comment>
<reference evidence="1" key="1">
    <citation type="submission" date="2013-08" db="EMBL/GenBank/DDBJ databases">
        <authorList>
            <person name="Mendez C."/>
            <person name="Richter M."/>
            <person name="Ferrer M."/>
            <person name="Sanchez J."/>
        </authorList>
    </citation>
    <scope>NUCLEOTIDE SEQUENCE</scope>
</reference>
<gene>
    <name evidence="1" type="ORF">B1A_21925</name>
</gene>
<protein>
    <submittedName>
        <fullName evidence="1">TPR repeat-containing protein</fullName>
    </submittedName>
</protein>
<dbReference type="PROSITE" id="PS50005">
    <property type="entry name" value="TPR"/>
    <property type="match status" value="1"/>
</dbReference>
<accession>T0XZV5</accession>
<dbReference type="EMBL" id="AUZX01016210">
    <property type="protein sequence ID" value="EQD26298.1"/>
    <property type="molecule type" value="Genomic_DNA"/>
</dbReference>
<organism evidence="1">
    <name type="scientific">mine drainage metagenome</name>
    <dbReference type="NCBI Taxonomy" id="410659"/>
    <lineage>
        <taxon>unclassified sequences</taxon>
        <taxon>metagenomes</taxon>
        <taxon>ecological metagenomes</taxon>
    </lineage>
</organism>
<evidence type="ECO:0000313" key="1">
    <source>
        <dbReference type="EMBL" id="EQD26298.1"/>
    </source>
</evidence>
<name>T0XZV5_9ZZZZ</name>
<reference evidence="1" key="2">
    <citation type="journal article" date="2014" name="ISME J.">
        <title>Microbial stratification in low pH oxic and suboxic macroscopic growths along an acid mine drainage.</title>
        <authorList>
            <person name="Mendez-Garcia C."/>
            <person name="Mesa V."/>
            <person name="Sprenger R.R."/>
            <person name="Richter M."/>
            <person name="Diez M.S."/>
            <person name="Solano J."/>
            <person name="Bargiela R."/>
            <person name="Golyshina O.V."/>
            <person name="Manteca A."/>
            <person name="Ramos J.L."/>
            <person name="Gallego J.R."/>
            <person name="Llorente I."/>
            <person name="Martins Dos Santos V.A."/>
            <person name="Jensen O.N."/>
            <person name="Pelaez A.I."/>
            <person name="Sanchez J."/>
            <person name="Ferrer M."/>
        </authorList>
    </citation>
    <scope>NUCLEOTIDE SEQUENCE</scope>
</reference>
<proteinExistence type="predicted"/>
<dbReference type="AlphaFoldDB" id="T0XZV5"/>
<sequence length="693" mass="80277">MLCEEKSSDSNEANLVSSCGGKFVSELLGSLKKIKEGVNEKSMADFPYFNFPLTNLLISMKKIKEASDLLIVSTNSRNPDPYYYFLDGVISKSLGNNNAAEKSIVKALELLEAVPFLKFVLSEYISNNDKKHVISTSERIIKMGAFNALPFGEIYEYSRKNDSEFSANMIDLFDYAGNDNIYTLRFRRDHFIKTLDDEKAALYSKQIIAMKACNARDVMTYLAILKRSGKGTLIEDVIEVLAERQLNGEVYASFGDYYQSKGEYENAVYHYRKGMEAGYDPNNMPGFPDCLIELKKYSEATDVLSRIKEKGILEIKLFARSGNIEKVVSLIREKKDKTKFDEEVFSFIVLTLWKNSEVRDSLINLYEKWGNPTLGKLISRKLLDSKDLDGSIRIMRNVLKNASLDIENIVLLSETLSKLGREEEATAILRKSLKEISKKEDTQQLFNVLTEINYNAKLHEEVMKAFEDYPMLITKDSLNYIIRSMIELEFYDKAEKLISRLHNKLISQDRFDEYHELLKKREEMAEILYFAVKIMKLEFKTGRKLDQREAIVNAEIPVEIAHKVFEFFEDLDENIKLPQEAYDALSKEILKNIRKKTNIRNINQITISVIFNIMQRKDPVVARNLFIYIRRLLREKRIPKIEDEELNRLLRISLKENIQPDPINMVAKFDIGLNKALDLLALMDYVSKMNQWR</sequence>
<dbReference type="InterPro" id="IPR011990">
    <property type="entry name" value="TPR-like_helical_dom_sf"/>
</dbReference>
<dbReference type="InterPro" id="IPR019734">
    <property type="entry name" value="TPR_rpt"/>
</dbReference>
<dbReference type="SUPFAM" id="SSF81901">
    <property type="entry name" value="HCP-like"/>
    <property type="match status" value="1"/>
</dbReference>
<dbReference type="Gene3D" id="1.25.40.10">
    <property type="entry name" value="Tetratricopeptide repeat domain"/>
    <property type="match status" value="2"/>
</dbReference>